<dbReference type="Proteomes" id="UP000002230">
    <property type="component" value="Chromosome"/>
</dbReference>
<dbReference type="AlphaFoldDB" id="A0A0H3DM27"/>
<dbReference type="PANTHER" id="PTHR38765">
    <property type="entry name" value="DUF484 DOMAIN-CONTAINING PROTEIN"/>
    <property type="match status" value="1"/>
</dbReference>
<organism evidence="1 2">
    <name type="scientific">Edwardsiella tarda (strain FL6-60)</name>
    <dbReference type="NCBI Taxonomy" id="718251"/>
    <lineage>
        <taxon>Bacteria</taxon>
        <taxon>Pseudomonadati</taxon>
        <taxon>Pseudomonadota</taxon>
        <taxon>Gammaproteobacteria</taxon>
        <taxon>Enterobacterales</taxon>
        <taxon>Hafniaceae</taxon>
        <taxon>Edwardsiella</taxon>
    </lineage>
</organism>
<reference evidence="1 2" key="2">
    <citation type="journal article" date="2011" name="BMC Immunol.">
        <title>Comparison of static immersion and intravenous injection systems for exposure of zebrafish embryos to the natural pathogen Edwardsiella tarda.</title>
        <authorList>
            <person name="van Soest J.J."/>
            <person name="Stockhammer O.W."/>
            <person name="Ordas A."/>
            <person name="Bloemberg G.V."/>
            <person name="Spaink H.P."/>
            <person name="Meijer A.H."/>
        </authorList>
    </citation>
    <scope>NUCLEOTIDE SEQUENCE [LARGE SCALE GENOMIC DNA]</scope>
    <source>
        <strain evidence="1 2">FL6-60</strain>
    </source>
</reference>
<dbReference type="NCBIfam" id="NF008203">
    <property type="entry name" value="PRK10963.1"/>
    <property type="match status" value="1"/>
</dbReference>
<reference evidence="2" key="1">
    <citation type="submission" date="2010-08" db="EMBL/GenBank/DDBJ databases">
        <title>Genome comparisons of Edwardsiella bacteria analysed using deep sequencing technology.</title>
        <authorList>
            <person name="van Soest J.J."/>
            <person name="Henkel C.V."/>
            <person name="Jansen H.J."/>
            <person name="van den Hondel C.A.M.J.J."/>
            <person name="Bloemberg G.V."/>
            <person name="Meijer A.H."/>
            <person name="Spaink H.P."/>
        </authorList>
    </citation>
    <scope>NUCLEOTIDE SEQUENCE [LARGE SCALE GENOMIC DNA]</scope>
    <source>
        <strain evidence="2">FL6-60</strain>
    </source>
</reference>
<dbReference type="HOGENOM" id="CLU_073320_0_0_6"/>
<dbReference type="PANTHER" id="PTHR38765:SF1">
    <property type="entry name" value="DUF484 DOMAIN-CONTAINING PROTEIN"/>
    <property type="match status" value="1"/>
</dbReference>
<proteinExistence type="predicted"/>
<gene>
    <name evidence="1" type="ordered locus">ETAF_0095</name>
</gene>
<dbReference type="PATRIC" id="fig|718251.5.peg.95"/>
<dbReference type="EMBL" id="CP002154">
    <property type="protein sequence ID" value="ADM40218.1"/>
    <property type="molecule type" value="Genomic_DNA"/>
</dbReference>
<dbReference type="KEGG" id="etd:ETAF_0095"/>
<sequence>MSERDSRDLLQPSLADEQVVAYLQQHPDFFIRNARQVEQMMIPHPVRGAVSLLEWQLGRQRRQIAALDQEIEQLITLARDNERLFGSLLALQSHLASAQDMDDFLQRLQRWARSLGLSGAYIRLFADRWRLGAPSRFSHLAIARSDVELLRIQRLGDANHYLGSLNGQELLLLLPQARHVGSVALSLMGDFADLGLLVFTSADAQHYQQGMGTALLEQLARLIPPMLTRWIERQ</sequence>
<name>A0A0H3DM27_EDWTF</name>
<evidence type="ECO:0000313" key="2">
    <source>
        <dbReference type="Proteomes" id="UP000002230"/>
    </source>
</evidence>
<dbReference type="InterPro" id="IPR007435">
    <property type="entry name" value="DUF484"/>
</dbReference>
<evidence type="ECO:0000313" key="1">
    <source>
        <dbReference type="EMBL" id="ADM40218.1"/>
    </source>
</evidence>
<keyword evidence="2" id="KW-1185">Reference proteome</keyword>
<protein>
    <recommendedName>
        <fullName evidence="3">DUF484 domain-containing protein</fullName>
    </recommendedName>
</protein>
<dbReference type="Gene3D" id="3.30.450.40">
    <property type="match status" value="1"/>
</dbReference>
<dbReference type="InterPro" id="IPR029016">
    <property type="entry name" value="GAF-like_dom_sf"/>
</dbReference>
<accession>A0A0H3DM27</accession>
<dbReference type="Pfam" id="PF04340">
    <property type="entry name" value="DUF484"/>
    <property type="match status" value="1"/>
</dbReference>
<evidence type="ECO:0008006" key="3">
    <source>
        <dbReference type="Google" id="ProtNLM"/>
    </source>
</evidence>